<gene>
    <name evidence="2" type="primary">RvY_04099-1</name>
    <name evidence="2" type="synonym">RvY_04099.1</name>
    <name evidence="2" type="ORF">RvY_04099</name>
</gene>
<dbReference type="AlphaFoldDB" id="A0A1D1UZQ9"/>
<feature type="chain" id="PRO_5008897848" evidence="1">
    <location>
        <begin position="22"/>
        <end position="224"/>
    </location>
</feature>
<dbReference type="Proteomes" id="UP000186922">
    <property type="component" value="Unassembled WGS sequence"/>
</dbReference>
<protein>
    <submittedName>
        <fullName evidence="2">Uncharacterized protein</fullName>
    </submittedName>
</protein>
<feature type="signal peptide" evidence="1">
    <location>
        <begin position="1"/>
        <end position="21"/>
    </location>
</feature>
<keyword evidence="1" id="KW-0732">Signal</keyword>
<keyword evidence="3" id="KW-1185">Reference proteome</keyword>
<reference evidence="2 3" key="1">
    <citation type="journal article" date="2016" name="Nat. Commun.">
        <title>Extremotolerant tardigrade genome and improved radiotolerance of human cultured cells by tardigrade-unique protein.</title>
        <authorList>
            <person name="Hashimoto T."/>
            <person name="Horikawa D.D."/>
            <person name="Saito Y."/>
            <person name="Kuwahara H."/>
            <person name="Kozuka-Hata H."/>
            <person name="Shin-I T."/>
            <person name="Minakuchi Y."/>
            <person name="Ohishi K."/>
            <person name="Motoyama A."/>
            <person name="Aizu T."/>
            <person name="Enomoto A."/>
            <person name="Kondo K."/>
            <person name="Tanaka S."/>
            <person name="Hara Y."/>
            <person name="Koshikawa S."/>
            <person name="Sagara H."/>
            <person name="Miura T."/>
            <person name="Yokobori S."/>
            <person name="Miyagawa K."/>
            <person name="Suzuki Y."/>
            <person name="Kubo T."/>
            <person name="Oyama M."/>
            <person name="Kohara Y."/>
            <person name="Fujiyama A."/>
            <person name="Arakawa K."/>
            <person name="Katayama T."/>
            <person name="Toyoda A."/>
            <person name="Kunieda T."/>
        </authorList>
    </citation>
    <scope>NUCLEOTIDE SEQUENCE [LARGE SCALE GENOMIC DNA]</scope>
    <source>
        <strain evidence="2 3">YOKOZUNA-1</strain>
    </source>
</reference>
<sequence>MCRASFVLVTVFLVAIRQASAVPDTVGLTTPNTPPLLNNMVVTGTDASKVVIVIDGTVNVKAGVAANALLIHKTVADPGVALGGCIKAVGVSTTDLMCQCTSANSTTGTGAAVAPTTSPLMNGAAPIYTATVPVYIWQAFCSAQTNLCGSTAGATACVAAAAAPAAGAAAAANTTAPVAGGGNATTIAPGATTTAKASASTTASKMVALTVAPLAMLAVANLVV</sequence>
<dbReference type="EMBL" id="BDGG01000002">
    <property type="protein sequence ID" value="GAU91943.1"/>
    <property type="molecule type" value="Genomic_DNA"/>
</dbReference>
<name>A0A1D1UZQ9_RAMVA</name>
<proteinExistence type="predicted"/>
<organism evidence="2 3">
    <name type="scientific">Ramazzottius varieornatus</name>
    <name type="common">Water bear</name>
    <name type="synonym">Tardigrade</name>
    <dbReference type="NCBI Taxonomy" id="947166"/>
    <lineage>
        <taxon>Eukaryota</taxon>
        <taxon>Metazoa</taxon>
        <taxon>Ecdysozoa</taxon>
        <taxon>Tardigrada</taxon>
        <taxon>Eutardigrada</taxon>
        <taxon>Parachela</taxon>
        <taxon>Hypsibioidea</taxon>
        <taxon>Ramazzottiidae</taxon>
        <taxon>Ramazzottius</taxon>
    </lineage>
</organism>
<evidence type="ECO:0000256" key="1">
    <source>
        <dbReference type="SAM" id="SignalP"/>
    </source>
</evidence>
<evidence type="ECO:0000313" key="3">
    <source>
        <dbReference type="Proteomes" id="UP000186922"/>
    </source>
</evidence>
<accession>A0A1D1UZQ9</accession>
<comment type="caution">
    <text evidence="2">The sequence shown here is derived from an EMBL/GenBank/DDBJ whole genome shotgun (WGS) entry which is preliminary data.</text>
</comment>
<evidence type="ECO:0000313" key="2">
    <source>
        <dbReference type="EMBL" id="GAU91943.1"/>
    </source>
</evidence>